<feature type="compositionally biased region" description="Low complexity" evidence="1">
    <location>
        <begin position="44"/>
        <end position="54"/>
    </location>
</feature>
<comment type="caution">
    <text evidence="2">The sequence shown here is derived from an EMBL/GenBank/DDBJ whole genome shotgun (WGS) entry which is preliminary data.</text>
</comment>
<feature type="region of interest" description="Disordered" evidence="1">
    <location>
        <begin position="18"/>
        <end position="54"/>
    </location>
</feature>
<keyword evidence="3" id="KW-1185">Reference proteome</keyword>
<name>A0AAQ4EWH0_AMBAM</name>
<protein>
    <submittedName>
        <fullName evidence="2">Uncharacterized protein</fullName>
    </submittedName>
</protein>
<feature type="region of interest" description="Disordered" evidence="1">
    <location>
        <begin position="285"/>
        <end position="365"/>
    </location>
</feature>
<feature type="compositionally biased region" description="Basic and acidic residues" evidence="1">
    <location>
        <begin position="287"/>
        <end position="302"/>
    </location>
</feature>
<feature type="region of interest" description="Disordered" evidence="1">
    <location>
        <begin position="145"/>
        <end position="254"/>
    </location>
</feature>
<reference evidence="2 3" key="1">
    <citation type="journal article" date="2023" name="Arcadia Sci">
        <title>De novo assembly of a long-read Amblyomma americanum tick genome.</title>
        <authorList>
            <person name="Chou S."/>
            <person name="Poskanzer K.E."/>
            <person name="Rollins M."/>
            <person name="Thuy-Boun P.S."/>
        </authorList>
    </citation>
    <scope>NUCLEOTIDE SEQUENCE [LARGE SCALE GENOMIC DNA]</scope>
    <source>
        <strain evidence="2">F_SG_1</strain>
        <tissue evidence="2">Salivary glands</tissue>
    </source>
</reference>
<feature type="compositionally biased region" description="Polar residues" evidence="1">
    <location>
        <begin position="175"/>
        <end position="210"/>
    </location>
</feature>
<evidence type="ECO:0000313" key="3">
    <source>
        <dbReference type="Proteomes" id="UP001321473"/>
    </source>
</evidence>
<feature type="compositionally biased region" description="Polar residues" evidence="1">
    <location>
        <begin position="72"/>
        <end position="84"/>
    </location>
</feature>
<gene>
    <name evidence="2" type="ORF">V5799_019724</name>
</gene>
<feature type="region of interest" description="Disordered" evidence="1">
    <location>
        <begin position="69"/>
        <end position="106"/>
    </location>
</feature>
<feature type="compositionally biased region" description="Low complexity" evidence="1">
    <location>
        <begin position="212"/>
        <end position="254"/>
    </location>
</feature>
<evidence type="ECO:0000313" key="2">
    <source>
        <dbReference type="EMBL" id="KAK8778935.1"/>
    </source>
</evidence>
<sequence>MKAWTGGLGQLERFLENSCSRSTDPAPTDMFPGFPSSGSSQAMPGSAPLNPSAAANPWFHQSPFSMAADIHSGTSGPAPSSMTGSPYWLPHQQYTPAPTDPHQSRYSAGNDLYSASAASPWWFGHGTAASAGSGLHSSQYFPQHVTRNDHMSNPFHTSTTPSKPGYLQHGLATAQHLQQQQSMPSPAQHLHQSAVQQPTYHSPATSQHEAMSSPAPIQPIPSSQHQSIGISSQHQRSLMSPSSQQLSSPASMMAQHDGMLSRLVCPCPVCRDIKNETELDEVTLNAQKEEQERMKRLQEARMRALQSQNLSGGPVPPAAVAPIALGSSSSSEDEDSASQSASEDEAAVPRRAGERPELSLLNRII</sequence>
<accession>A0AAQ4EWH0</accession>
<proteinExistence type="predicted"/>
<dbReference type="AlphaFoldDB" id="A0AAQ4EWH0"/>
<feature type="compositionally biased region" description="Acidic residues" evidence="1">
    <location>
        <begin position="331"/>
        <end position="346"/>
    </location>
</feature>
<feature type="compositionally biased region" description="Low complexity" evidence="1">
    <location>
        <begin position="320"/>
        <end position="330"/>
    </location>
</feature>
<dbReference type="Proteomes" id="UP001321473">
    <property type="component" value="Unassembled WGS sequence"/>
</dbReference>
<dbReference type="EMBL" id="JARKHS020010283">
    <property type="protein sequence ID" value="KAK8778935.1"/>
    <property type="molecule type" value="Genomic_DNA"/>
</dbReference>
<feature type="compositionally biased region" description="Basic and acidic residues" evidence="1">
    <location>
        <begin position="347"/>
        <end position="357"/>
    </location>
</feature>
<evidence type="ECO:0000256" key="1">
    <source>
        <dbReference type="SAM" id="MobiDB-lite"/>
    </source>
</evidence>
<organism evidence="2 3">
    <name type="scientific">Amblyomma americanum</name>
    <name type="common">Lone star tick</name>
    <dbReference type="NCBI Taxonomy" id="6943"/>
    <lineage>
        <taxon>Eukaryota</taxon>
        <taxon>Metazoa</taxon>
        <taxon>Ecdysozoa</taxon>
        <taxon>Arthropoda</taxon>
        <taxon>Chelicerata</taxon>
        <taxon>Arachnida</taxon>
        <taxon>Acari</taxon>
        <taxon>Parasitiformes</taxon>
        <taxon>Ixodida</taxon>
        <taxon>Ixodoidea</taxon>
        <taxon>Ixodidae</taxon>
        <taxon>Amblyomminae</taxon>
        <taxon>Amblyomma</taxon>
    </lineage>
</organism>